<dbReference type="PANTHER" id="PTHR35537">
    <property type="entry name" value="DNA DAMAGE-INDUCIBLE APOPTOSIS SUPPRESSOR PROTEIN DDIAS"/>
    <property type="match status" value="1"/>
</dbReference>
<sequence>MTPAPLGIIPRPYLQQDGLLVHDLEVTWDPSSLVRWHHPAHGGQLDSLWQAKRYKQDGDRVDGSWATWAAPADYRQEKHKNAKTQEPPVQRGSCSDHMNGRRRFLYASVISVQDSPFLYPACPTCFSRLDQVCQRYTCHKCGCTTEAKNAHYRYKLSLRVTDENELFKIVVFGSCLDEYFGITADELQRYVQALRCDSEEQERDAAQTLLLQAIEFCFVGKNFIFGVKSSESKAEQLSYSHNSLLNLNRHEKDLVACQILLPNVDDVGCTVFSFYSRLLQSSALRSSHSTSQSTDCAGTPVDQPGSDFSSLCRSRRNRIKSRGGRNNLLSPWKLSFGLASSGDSSGTEESSTVRLSNVLTNHSVEGRPSTEETCSVQPTNQPVQDAACVGSATKRSSKGKKMVQQLHCEFNRDVRWTETVPASSPRIKTNFRNKCTPMEVRSSEKNACSSLQDTATSQNNIFKTEGVCKTFSGLESSCSYSQDNELSFSYSSKKEFKSVPGDSDEEHEGVCSDQELSAVWDDLPFSESLSEFISKVDKEQNSTAQIGCEALRLSPGVVHNELIIGIANPLISSKSLTVISASGCSSNNLQPRHTTIYSNNEPSSCHSLASRLVGQVADRKYFSKCLETGPQGQENADLCASREERASPSKHKLDFKPHKGETCEKNEVELVPESDERVHTSSLQDASNNSFQNSYNGSGDLFDSSENELDLVVKSVPSQLHPCASPDNVLFTRRVVNKPCISVTAAELLHRDPPLKRDNFILQKSYSFLISSDSDSEQENLDSQNFVPSSQSTPVLQQFSCIRSFCEKNAVVTSRSNSKSEKTMLPLQGNFLRQPTFNCSKSKTSQILSSAKVATSTCATLEDCGPFSPSADLFESDAEEFIPPSGTKLLPKTKISTMPTGRPVEKKICNSIEKRHTVYNLTNSRKRQTNKYSLYSELEDTNERPSAVSVLPAEAASSTRAVINTVCRLKPSACWTPTCSGNTNCLSVASDYQLYYSQGQTNASACDWSPELFAAEMIVTRRSDLVQKQLF</sequence>
<evidence type="ECO:0000256" key="5">
    <source>
        <dbReference type="ARBA" id="ARBA00023125"/>
    </source>
</evidence>
<evidence type="ECO:0000256" key="3">
    <source>
        <dbReference type="ARBA" id="ARBA00022771"/>
    </source>
</evidence>
<feature type="region of interest" description="Disordered" evidence="6">
    <location>
        <begin position="670"/>
        <end position="690"/>
    </location>
</feature>
<feature type="region of interest" description="Disordered" evidence="6">
    <location>
        <begin position="343"/>
        <end position="380"/>
    </location>
</feature>
<evidence type="ECO:0000256" key="4">
    <source>
        <dbReference type="ARBA" id="ARBA00022833"/>
    </source>
</evidence>
<keyword evidence="2" id="KW-0479">Metal-binding</keyword>
<dbReference type="InterPro" id="IPR047192">
    <property type="entry name" value="Euk_RPA1_DBD_C"/>
</dbReference>
<accession>A0AAV7NVB4</accession>
<comment type="caution">
    <text evidence="8">The sequence shown here is derived from an EMBL/GenBank/DDBJ whole genome shotgun (WGS) entry which is preliminary data.</text>
</comment>
<keyword evidence="5" id="KW-0238">DNA-binding</keyword>
<dbReference type="CDD" id="cd04476">
    <property type="entry name" value="RPA1_DBD_C"/>
    <property type="match status" value="1"/>
</dbReference>
<feature type="compositionally biased region" description="Low complexity" evidence="6">
    <location>
        <begin position="343"/>
        <end position="352"/>
    </location>
</feature>
<dbReference type="GO" id="GO:0005634">
    <property type="term" value="C:nucleus"/>
    <property type="evidence" value="ECO:0007669"/>
    <property type="project" value="TreeGrafter"/>
</dbReference>
<dbReference type="InterPro" id="IPR012340">
    <property type="entry name" value="NA-bd_OB-fold"/>
</dbReference>
<dbReference type="GO" id="GO:1902230">
    <property type="term" value="P:negative regulation of intrinsic apoptotic signaling pathway in response to DNA damage"/>
    <property type="evidence" value="ECO:0007669"/>
    <property type="project" value="InterPro"/>
</dbReference>
<comment type="similarity">
    <text evidence="1">Belongs to the replication factor A protein 1 family.</text>
</comment>
<feature type="region of interest" description="Disordered" evidence="6">
    <location>
        <begin position="289"/>
        <end position="311"/>
    </location>
</feature>
<evidence type="ECO:0000256" key="6">
    <source>
        <dbReference type="SAM" id="MobiDB-lite"/>
    </source>
</evidence>
<dbReference type="GO" id="GO:0005737">
    <property type="term" value="C:cytoplasm"/>
    <property type="evidence" value="ECO:0007669"/>
    <property type="project" value="TreeGrafter"/>
</dbReference>
<dbReference type="GO" id="GO:0003677">
    <property type="term" value="F:DNA binding"/>
    <property type="evidence" value="ECO:0007669"/>
    <property type="project" value="UniProtKB-KW"/>
</dbReference>
<dbReference type="AlphaFoldDB" id="A0AAV7NVB4"/>
<feature type="compositionally biased region" description="Polar residues" evidence="6">
    <location>
        <begin position="680"/>
        <end position="690"/>
    </location>
</feature>
<keyword evidence="3" id="KW-0863">Zinc-finger</keyword>
<keyword evidence="4" id="KW-0862">Zinc</keyword>
<proteinExistence type="inferred from homology"/>
<protein>
    <recommendedName>
        <fullName evidence="7">Replication factor A C-terminal domain-containing protein</fullName>
    </recommendedName>
</protein>
<evidence type="ECO:0000256" key="1">
    <source>
        <dbReference type="ARBA" id="ARBA00005690"/>
    </source>
</evidence>
<evidence type="ECO:0000313" key="9">
    <source>
        <dbReference type="Proteomes" id="UP001066276"/>
    </source>
</evidence>
<feature type="compositionally biased region" description="Polar residues" evidence="6">
    <location>
        <begin position="353"/>
        <end position="363"/>
    </location>
</feature>
<dbReference type="Pfam" id="PF08646">
    <property type="entry name" value="Rep_fac-A_C"/>
    <property type="match status" value="1"/>
</dbReference>
<dbReference type="EMBL" id="JANPWB010000012">
    <property type="protein sequence ID" value="KAJ1119952.1"/>
    <property type="molecule type" value="Genomic_DNA"/>
</dbReference>
<dbReference type="SUPFAM" id="SSF50249">
    <property type="entry name" value="Nucleic acid-binding proteins"/>
    <property type="match status" value="1"/>
</dbReference>
<feature type="compositionally biased region" description="Polar residues" evidence="6">
    <location>
        <begin position="371"/>
        <end position="380"/>
    </location>
</feature>
<dbReference type="PANTHER" id="PTHR35537:SF1">
    <property type="entry name" value="DNA DAMAGE-INDUCED APOPTOSIS SUPPRESSOR PROTEIN"/>
    <property type="match status" value="1"/>
</dbReference>
<feature type="domain" description="Replication factor A C-terminal" evidence="7">
    <location>
        <begin position="106"/>
        <end position="210"/>
    </location>
</feature>
<name>A0AAV7NVB4_PLEWA</name>
<dbReference type="InterPro" id="IPR043522">
    <property type="entry name" value="DDIAS"/>
</dbReference>
<organism evidence="8 9">
    <name type="scientific">Pleurodeles waltl</name>
    <name type="common">Iberian ribbed newt</name>
    <dbReference type="NCBI Taxonomy" id="8319"/>
    <lineage>
        <taxon>Eukaryota</taxon>
        <taxon>Metazoa</taxon>
        <taxon>Chordata</taxon>
        <taxon>Craniata</taxon>
        <taxon>Vertebrata</taxon>
        <taxon>Euteleostomi</taxon>
        <taxon>Amphibia</taxon>
        <taxon>Batrachia</taxon>
        <taxon>Caudata</taxon>
        <taxon>Salamandroidea</taxon>
        <taxon>Salamandridae</taxon>
        <taxon>Pleurodelinae</taxon>
        <taxon>Pleurodeles</taxon>
    </lineage>
</organism>
<evidence type="ECO:0000313" key="8">
    <source>
        <dbReference type="EMBL" id="KAJ1119952.1"/>
    </source>
</evidence>
<evidence type="ECO:0000256" key="2">
    <source>
        <dbReference type="ARBA" id="ARBA00022723"/>
    </source>
</evidence>
<gene>
    <name evidence="8" type="ORF">NDU88_008135</name>
</gene>
<dbReference type="InterPro" id="IPR013955">
    <property type="entry name" value="Rep_factor-A_C"/>
</dbReference>
<keyword evidence="9" id="KW-1185">Reference proteome</keyword>
<evidence type="ECO:0000259" key="7">
    <source>
        <dbReference type="Pfam" id="PF08646"/>
    </source>
</evidence>
<dbReference type="Proteomes" id="UP001066276">
    <property type="component" value="Chromosome 8"/>
</dbReference>
<dbReference type="GO" id="GO:0008270">
    <property type="term" value="F:zinc ion binding"/>
    <property type="evidence" value="ECO:0007669"/>
    <property type="project" value="UniProtKB-KW"/>
</dbReference>
<feature type="compositionally biased region" description="Basic and acidic residues" evidence="6">
    <location>
        <begin position="670"/>
        <end position="679"/>
    </location>
</feature>
<reference evidence="8" key="1">
    <citation type="journal article" date="2022" name="bioRxiv">
        <title>Sequencing and chromosome-scale assembly of the giantPleurodeles waltlgenome.</title>
        <authorList>
            <person name="Brown T."/>
            <person name="Elewa A."/>
            <person name="Iarovenko S."/>
            <person name="Subramanian E."/>
            <person name="Araus A.J."/>
            <person name="Petzold A."/>
            <person name="Susuki M."/>
            <person name="Suzuki K.-i.T."/>
            <person name="Hayashi T."/>
            <person name="Toyoda A."/>
            <person name="Oliveira C."/>
            <person name="Osipova E."/>
            <person name="Leigh N.D."/>
            <person name="Simon A."/>
            <person name="Yun M.H."/>
        </authorList>
    </citation>
    <scope>NUCLEOTIDE SEQUENCE</scope>
    <source>
        <strain evidence="8">20211129_DDA</strain>
        <tissue evidence="8">Liver</tissue>
    </source>
</reference>
<dbReference type="Gene3D" id="2.40.50.140">
    <property type="entry name" value="Nucleic acid-binding proteins"/>
    <property type="match status" value="1"/>
</dbReference>